<proteinExistence type="predicted"/>
<organism evidence="1 2">
    <name type="scientific">Devosia psychrophila</name>
    <dbReference type="NCBI Taxonomy" id="728005"/>
    <lineage>
        <taxon>Bacteria</taxon>
        <taxon>Pseudomonadati</taxon>
        <taxon>Pseudomonadota</taxon>
        <taxon>Alphaproteobacteria</taxon>
        <taxon>Hyphomicrobiales</taxon>
        <taxon>Devosiaceae</taxon>
        <taxon>Devosia</taxon>
    </lineage>
</organism>
<dbReference type="Proteomes" id="UP000182258">
    <property type="component" value="Unassembled WGS sequence"/>
</dbReference>
<protein>
    <submittedName>
        <fullName evidence="1">Uncharacterized protein</fullName>
    </submittedName>
</protein>
<name>A0A1I1JC65_9HYPH</name>
<evidence type="ECO:0000313" key="2">
    <source>
        <dbReference type="Proteomes" id="UP000182258"/>
    </source>
</evidence>
<dbReference type="Pfam" id="PF07237">
    <property type="entry name" value="DUF1428"/>
    <property type="match status" value="1"/>
</dbReference>
<dbReference type="Gene3D" id="3.30.70.100">
    <property type="match status" value="1"/>
</dbReference>
<dbReference type="AlphaFoldDB" id="A0A1I1JC65"/>
<dbReference type="STRING" id="728005.SAMN04488059_105151"/>
<dbReference type="InterPro" id="IPR011008">
    <property type="entry name" value="Dimeric_a/b-barrel"/>
</dbReference>
<sequence>MTYISGFVAAVPAGNKDKYRKFAEHYVDRLKGCGAMRLMEA</sequence>
<dbReference type="EMBL" id="FOMB01000005">
    <property type="protein sequence ID" value="SFC46167.1"/>
    <property type="molecule type" value="Genomic_DNA"/>
</dbReference>
<reference evidence="1 2" key="1">
    <citation type="submission" date="2016-10" db="EMBL/GenBank/DDBJ databases">
        <authorList>
            <person name="de Groot N.N."/>
        </authorList>
    </citation>
    <scope>NUCLEOTIDE SEQUENCE [LARGE SCALE GENOMIC DNA]</scope>
    <source>
        <strain evidence="1 2">CGMCC 1.10210</strain>
    </source>
</reference>
<evidence type="ECO:0000313" key="1">
    <source>
        <dbReference type="EMBL" id="SFC46167.1"/>
    </source>
</evidence>
<accession>A0A1I1JC65</accession>
<dbReference type="InterPro" id="IPR009874">
    <property type="entry name" value="DUF1428"/>
</dbReference>
<dbReference type="SUPFAM" id="SSF54909">
    <property type="entry name" value="Dimeric alpha+beta barrel"/>
    <property type="match status" value="1"/>
</dbReference>
<gene>
    <name evidence="1" type="ORF">SAMN04488059_105151</name>
</gene>